<keyword evidence="2" id="KW-1185">Reference proteome</keyword>
<dbReference type="RefSeq" id="WP_110372971.1">
    <property type="nucleotide sequence ID" value="NZ_CAKNFM010000006.1"/>
</dbReference>
<dbReference type="AlphaFoldDB" id="A0A2V3UW70"/>
<reference evidence="1 2" key="1">
    <citation type="submission" date="2018-05" db="EMBL/GenBank/DDBJ databases">
        <title>Genomic Encyclopedia of Type Strains, Phase IV (KMG-IV): sequencing the most valuable type-strain genomes for metagenomic binning, comparative biology and taxonomic classification.</title>
        <authorList>
            <person name="Goeker M."/>
        </authorList>
    </citation>
    <scope>NUCLEOTIDE SEQUENCE [LARGE SCALE GENOMIC DNA]</scope>
    <source>
        <strain evidence="1 2">DSM 6462</strain>
    </source>
</reference>
<protein>
    <submittedName>
        <fullName evidence="1">Uncharacterized protein</fullName>
    </submittedName>
</protein>
<accession>A0A2V3UW70</accession>
<proteinExistence type="predicted"/>
<sequence>MGYAWPTSHSDMEEEESSMASTVLTADQLHISFSWAFPIIHDIVNPVYAYMLPDNSNLAEQLSRIHGAAIMTLLADTSCDRESIISCLYQTYDQLGLDHKKCVALHNMIMKELTAVIAVRNRQSPRRRAELEAVIALRLGLIDREERRIVNFSAARRAA</sequence>
<dbReference type="Proteomes" id="UP000248021">
    <property type="component" value="Unassembled WGS sequence"/>
</dbReference>
<organism evidence="1 2">
    <name type="scientific">Chelatococcus asaccharovorans</name>
    <dbReference type="NCBI Taxonomy" id="28210"/>
    <lineage>
        <taxon>Bacteria</taxon>
        <taxon>Pseudomonadati</taxon>
        <taxon>Pseudomonadota</taxon>
        <taxon>Alphaproteobacteria</taxon>
        <taxon>Hyphomicrobiales</taxon>
        <taxon>Chelatococcaceae</taxon>
        <taxon>Chelatococcus</taxon>
    </lineage>
</organism>
<comment type="caution">
    <text evidence="1">The sequence shown here is derived from an EMBL/GenBank/DDBJ whole genome shotgun (WGS) entry which is preliminary data.</text>
</comment>
<evidence type="ECO:0000313" key="1">
    <source>
        <dbReference type="EMBL" id="PXW64958.1"/>
    </source>
</evidence>
<name>A0A2V3UW70_9HYPH</name>
<dbReference type="EMBL" id="QJJK01000001">
    <property type="protein sequence ID" value="PXW64958.1"/>
    <property type="molecule type" value="Genomic_DNA"/>
</dbReference>
<evidence type="ECO:0000313" key="2">
    <source>
        <dbReference type="Proteomes" id="UP000248021"/>
    </source>
</evidence>
<gene>
    <name evidence="1" type="ORF">C7450_101718</name>
</gene>